<dbReference type="EMBL" id="CAICTM010000176">
    <property type="protein sequence ID" value="CAB9503822.1"/>
    <property type="molecule type" value="Genomic_DNA"/>
</dbReference>
<comment type="caution">
    <text evidence="3">The sequence shown here is derived from an EMBL/GenBank/DDBJ whole genome shotgun (WGS) entry which is preliminary data.</text>
</comment>
<dbReference type="InterPro" id="IPR036390">
    <property type="entry name" value="WH_DNA-bd_sf"/>
</dbReference>
<reference evidence="3" key="1">
    <citation type="submission" date="2020-06" db="EMBL/GenBank/DDBJ databases">
        <authorList>
            <consortium name="Plant Systems Biology data submission"/>
        </authorList>
    </citation>
    <scope>NUCLEOTIDE SEQUENCE</scope>
    <source>
        <strain evidence="3">D6</strain>
    </source>
</reference>
<feature type="region of interest" description="Disordered" evidence="1">
    <location>
        <begin position="229"/>
        <end position="299"/>
    </location>
</feature>
<proteinExistence type="predicted"/>
<dbReference type="Pfam" id="PF00610">
    <property type="entry name" value="DEP"/>
    <property type="match status" value="1"/>
</dbReference>
<dbReference type="Proteomes" id="UP001153069">
    <property type="component" value="Unassembled WGS sequence"/>
</dbReference>
<keyword evidence="4" id="KW-1185">Reference proteome</keyword>
<organism evidence="3 4">
    <name type="scientific">Seminavis robusta</name>
    <dbReference type="NCBI Taxonomy" id="568900"/>
    <lineage>
        <taxon>Eukaryota</taxon>
        <taxon>Sar</taxon>
        <taxon>Stramenopiles</taxon>
        <taxon>Ochrophyta</taxon>
        <taxon>Bacillariophyta</taxon>
        <taxon>Bacillariophyceae</taxon>
        <taxon>Bacillariophycidae</taxon>
        <taxon>Naviculales</taxon>
        <taxon>Naviculaceae</taxon>
        <taxon>Seminavis</taxon>
    </lineage>
</organism>
<dbReference type="InterPro" id="IPR036388">
    <property type="entry name" value="WH-like_DNA-bd_sf"/>
</dbReference>
<evidence type="ECO:0000313" key="3">
    <source>
        <dbReference type="EMBL" id="CAB9503822.1"/>
    </source>
</evidence>
<dbReference type="InterPro" id="IPR000591">
    <property type="entry name" value="DEP_dom"/>
</dbReference>
<feature type="domain" description="DEP" evidence="2">
    <location>
        <begin position="30"/>
        <end position="123"/>
    </location>
</feature>
<accession>A0A9N8DIK4</accession>
<evidence type="ECO:0000256" key="1">
    <source>
        <dbReference type="SAM" id="MobiDB-lite"/>
    </source>
</evidence>
<feature type="compositionally biased region" description="Low complexity" evidence="1">
    <location>
        <begin position="277"/>
        <end position="293"/>
    </location>
</feature>
<dbReference type="SUPFAM" id="SSF46785">
    <property type="entry name" value="Winged helix' DNA-binding domain"/>
    <property type="match status" value="1"/>
</dbReference>
<evidence type="ECO:0000259" key="2">
    <source>
        <dbReference type="SMART" id="SM00049"/>
    </source>
</evidence>
<evidence type="ECO:0000313" key="4">
    <source>
        <dbReference type="Proteomes" id="UP001153069"/>
    </source>
</evidence>
<feature type="compositionally biased region" description="Low complexity" evidence="1">
    <location>
        <begin position="254"/>
        <end position="267"/>
    </location>
</feature>
<dbReference type="GO" id="GO:0035556">
    <property type="term" value="P:intracellular signal transduction"/>
    <property type="evidence" value="ECO:0007669"/>
    <property type="project" value="InterPro"/>
</dbReference>
<dbReference type="CDD" id="cd04371">
    <property type="entry name" value="DEP"/>
    <property type="match status" value="1"/>
</dbReference>
<sequence length="329" mass="38043">MTITSTTKTSEKRNELIRLEVLAETMEEKLYAASLVHEHFHMLRQVPRSFYGSDVVIVLREILQRQDNNTPVTRDQAFQVGRKIETEFQFFSHVDNLNNNKKEKDAKIKILQDNNKDLYQFHHNLPVQVYKMKKKYPSLWDKAKFLEAHLDLKAQRQRGALTMMMTTVHKNCFVAKEAVDCWMDHKLVRSRGEAVYVMNKLIERVNFCRTFKKTKSTDKHEFQDDCQIYQLVPSDQRNPEPKKRSSRKPRKTDSSSSSSSSSTSTPTRPKKRNSVISSTDESSRTASTSSTGSPKLIKDKAYFKDRVSNVRNGVSAYHAQRKAMVPSTA</sequence>
<gene>
    <name evidence="3" type="ORF">SEMRO_177_G077770.1</name>
</gene>
<dbReference type="AlphaFoldDB" id="A0A9N8DIK4"/>
<dbReference type="OrthoDB" id="39497at2759"/>
<dbReference type="Gene3D" id="1.10.10.10">
    <property type="entry name" value="Winged helix-like DNA-binding domain superfamily/Winged helix DNA-binding domain"/>
    <property type="match status" value="2"/>
</dbReference>
<feature type="domain" description="DEP" evidence="2">
    <location>
        <begin position="155"/>
        <end position="233"/>
    </location>
</feature>
<protein>
    <recommendedName>
        <fullName evidence="2">DEP domain-containing protein</fullName>
    </recommendedName>
</protein>
<name>A0A9N8DIK4_9STRA</name>
<dbReference type="SMART" id="SM00049">
    <property type="entry name" value="DEP"/>
    <property type="match status" value="2"/>
</dbReference>